<dbReference type="InterPro" id="IPR036691">
    <property type="entry name" value="Endo/exonu/phosph_ase_sf"/>
</dbReference>
<dbReference type="SUPFAM" id="SSF56219">
    <property type="entry name" value="DNase I-like"/>
    <property type="match status" value="1"/>
</dbReference>
<dbReference type="Gene3D" id="3.60.10.10">
    <property type="entry name" value="Endonuclease/exonuclease/phosphatase"/>
    <property type="match status" value="1"/>
</dbReference>
<protein>
    <recommendedName>
        <fullName evidence="3">Reverse transcriptase domain-containing protein</fullName>
    </recommendedName>
</protein>
<dbReference type="PANTHER" id="PTHR33116:SF75">
    <property type="entry name" value="RIBONUCLEASE H PROTEIN"/>
    <property type="match status" value="1"/>
</dbReference>
<comment type="caution">
    <text evidence="1">The sequence shown here is derived from an EMBL/GenBank/DDBJ whole genome shotgun (WGS) entry which is preliminary data.</text>
</comment>
<organism evidence="1 2">
    <name type="scientific">Dipteronia dyeriana</name>
    <dbReference type="NCBI Taxonomy" id="168575"/>
    <lineage>
        <taxon>Eukaryota</taxon>
        <taxon>Viridiplantae</taxon>
        <taxon>Streptophyta</taxon>
        <taxon>Embryophyta</taxon>
        <taxon>Tracheophyta</taxon>
        <taxon>Spermatophyta</taxon>
        <taxon>Magnoliopsida</taxon>
        <taxon>eudicotyledons</taxon>
        <taxon>Gunneridae</taxon>
        <taxon>Pentapetalae</taxon>
        <taxon>rosids</taxon>
        <taxon>malvids</taxon>
        <taxon>Sapindales</taxon>
        <taxon>Sapindaceae</taxon>
        <taxon>Hippocastanoideae</taxon>
        <taxon>Acereae</taxon>
        <taxon>Dipteronia</taxon>
    </lineage>
</organism>
<accession>A0AAD9WSH2</accession>
<name>A0AAD9WSH2_9ROSI</name>
<evidence type="ECO:0000313" key="1">
    <source>
        <dbReference type="EMBL" id="KAK2640833.1"/>
    </source>
</evidence>
<dbReference type="PANTHER" id="PTHR33116">
    <property type="entry name" value="REVERSE TRANSCRIPTASE ZINC-BINDING DOMAIN-CONTAINING PROTEIN-RELATED-RELATED"/>
    <property type="match status" value="1"/>
</dbReference>
<gene>
    <name evidence="1" type="ORF">Ddye_022596</name>
</gene>
<evidence type="ECO:0008006" key="3">
    <source>
        <dbReference type="Google" id="ProtNLM"/>
    </source>
</evidence>
<reference evidence="1" key="1">
    <citation type="journal article" date="2023" name="Plant J.">
        <title>Genome sequences and population genomics provide insights into the demographic history, inbreeding, and mutation load of two 'living fossil' tree species of Dipteronia.</title>
        <authorList>
            <person name="Feng Y."/>
            <person name="Comes H.P."/>
            <person name="Chen J."/>
            <person name="Zhu S."/>
            <person name="Lu R."/>
            <person name="Zhang X."/>
            <person name="Li P."/>
            <person name="Qiu J."/>
            <person name="Olsen K.M."/>
            <person name="Qiu Y."/>
        </authorList>
    </citation>
    <scope>NUCLEOTIDE SEQUENCE</scope>
    <source>
        <strain evidence="1">KIB01</strain>
    </source>
</reference>
<evidence type="ECO:0000313" key="2">
    <source>
        <dbReference type="Proteomes" id="UP001280121"/>
    </source>
</evidence>
<proteinExistence type="predicted"/>
<sequence>MGGDFNTVLRADERKGGGIKLTSLKAFNFFILSARVIDITLNGISFTWSNNRENVVWARLDKFLISSWILAWFPKLFQRGIPRSISDHNAILLGAKRRISSVRDMVVDGARLMEPNKAAVTGCDGNKMPGTDGLNMNFVKANWEFADDTILFLKPKAEYHINARRLLRCFELAAGLKLNWHKTFLVKLGKGGPSNVEWTTTFHYHQTTLPITYLGLPFRARPSLKRFWDPVVNHIESRMAPWKRKFLTKGGDEVVKKAYHAVNWEVMCKSKKLGGLGIGRMEDKNRSLLTKWIWRFGFEDKTFWRRIICAKYGIPFAALNWDWKTT</sequence>
<dbReference type="EMBL" id="JANJYI010000007">
    <property type="protein sequence ID" value="KAK2640833.1"/>
    <property type="molecule type" value="Genomic_DNA"/>
</dbReference>
<dbReference type="AlphaFoldDB" id="A0AAD9WSH2"/>
<dbReference type="Proteomes" id="UP001280121">
    <property type="component" value="Unassembled WGS sequence"/>
</dbReference>
<keyword evidence="2" id="KW-1185">Reference proteome</keyword>